<dbReference type="Proteomes" id="UP000553632">
    <property type="component" value="Unassembled WGS sequence"/>
</dbReference>
<reference evidence="2 3" key="1">
    <citation type="submission" date="2020-04" db="EMBL/GenBank/DDBJ databases">
        <title>Perkinsus olseni comparative genomics.</title>
        <authorList>
            <person name="Bogema D.R."/>
        </authorList>
    </citation>
    <scope>NUCLEOTIDE SEQUENCE [LARGE SCALE GENOMIC DNA]</scope>
    <source>
        <strain evidence="2 3">ATCC PRA-207</strain>
    </source>
</reference>
<name>A0A7J6R3U6_PEROL</name>
<organism evidence="2 3">
    <name type="scientific">Perkinsus olseni</name>
    <name type="common">Perkinsus atlanticus</name>
    <dbReference type="NCBI Taxonomy" id="32597"/>
    <lineage>
        <taxon>Eukaryota</taxon>
        <taxon>Sar</taxon>
        <taxon>Alveolata</taxon>
        <taxon>Perkinsozoa</taxon>
        <taxon>Perkinsea</taxon>
        <taxon>Perkinsida</taxon>
        <taxon>Perkinsidae</taxon>
        <taxon>Perkinsus</taxon>
    </lineage>
</organism>
<evidence type="ECO:0000313" key="3">
    <source>
        <dbReference type="Proteomes" id="UP000553632"/>
    </source>
</evidence>
<sequence>KTLLRCAVITFRGVPDDRPSLVLYYDPQQYGPAEIIEWARASRRRMILRAFKWLSMFVVSTSSMALVNLALPPGPLLHAALHLVGLPFSGLCGARALKLSLAASGGTFLESSIVDGMVEFIPVRLTCFDRISRDLVSIKYACLKAEHSLQASGLARFMEWRIKYDKAWHLREGSMPLWPKSSAGSVSRGLRRPQLYVNGEITAVEAVGVSPLRAAACSWRLCPPADGSNPEYIILQGEAKGAAPVTEHDNGNPVLADLLTTADSKVPLRCSFGFHLAITDPSRWPMIDIRIRGTRVATRRAEYETVHWPQL</sequence>
<keyword evidence="1" id="KW-0472">Membrane</keyword>
<proteinExistence type="predicted"/>
<dbReference type="EMBL" id="JABANO010028472">
    <property type="protein sequence ID" value="KAF4715092.1"/>
    <property type="molecule type" value="Genomic_DNA"/>
</dbReference>
<comment type="caution">
    <text evidence="2">The sequence shown here is derived from an EMBL/GenBank/DDBJ whole genome shotgun (WGS) entry which is preliminary data.</text>
</comment>
<gene>
    <name evidence="2" type="ORF">FOZ63_030506</name>
</gene>
<accession>A0A7J6R3U6</accession>
<keyword evidence="1" id="KW-0812">Transmembrane</keyword>
<dbReference type="AlphaFoldDB" id="A0A7J6R3U6"/>
<feature type="transmembrane region" description="Helical" evidence="1">
    <location>
        <begin position="50"/>
        <end position="71"/>
    </location>
</feature>
<keyword evidence="1" id="KW-1133">Transmembrane helix</keyword>
<evidence type="ECO:0000313" key="2">
    <source>
        <dbReference type="EMBL" id="KAF4715092.1"/>
    </source>
</evidence>
<protein>
    <submittedName>
        <fullName evidence="2">Uncharacterized protein</fullName>
    </submittedName>
</protein>
<evidence type="ECO:0000256" key="1">
    <source>
        <dbReference type="SAM" id="Phobius"/>
    </source>
</evidence>
<keyword evidence="3" id="KW-1185">Reference proteome</keyword>
<feature type="non-terminal residue" evidence="2">
    <location>
        <position position="1"/>
    </location>
</feature>